<feature type="binding site" evidence="5">
    <location>
        <position position="96"/>
    </location>
    <ligand>
        <name>FAD</name>
        <dbReference type="ChEBI" id="CHEBI:57692"/>
    </ligand>
</feature>
<dbReference type="PATRIC" id="fig|1555112.3.peg.3346"/>
<dbReference type="Proteomes" id="UP000065807">
    <property type="component" value="Chromosome"/>
</dbReference>
<feature type="binding site" evidence="5">
    <location>
        <position position="51"/>
    </location>
    <ligand>
        <name>FAD</name>
        <dbReference type="ChEBI" id="CHEBI:57692"/>
    </ligand>
</feature>
<evidence type="ECO:0000259" key="6">
    <source>
        <dbReference type="Pfam" id="PF07992"/>
    </source>
</evidence>
<feature type="binding site" evidence="5">
    <location>
        <position position="56"/>
    </location>
    <ligand>
        <name>FAD</name>
        <dbReference type="ChEBI" id="CHEBI:57692"/>
    </ligand>
</feature>
<comment type="catalytic activity">
    <reaction evidence="5">
        <text>2 reduced [2Fe-2S]-[ferredoxin] + NADP(+) + H(+) = 2 oxidized [2Fe-2S]-[ferredoxin] + NADPH</text>
        <dbReference type="Rhea" id="RHEA:20125"/>
        <dbReference type="Rhea" id="RHEA-COMP:10000"/>
        <dbReference type="Rhea" id="RHEA-COMP:10001"/>
        <dbReference type="ChEBI" id="CHEBI:15378"/>
        <dbReference type="ChEBI" id="CHEBI:33737"/>
        <dbReference type="ChEBI" id="CHEBI:33738"/>
        <dbReference type="ChEBI" id="CHEBI:57783"/>
        <dbReference type="ChEBI" id="CHEBI:58349"/>
        <dbReference type="EC" id="1.18.1.2"/>
    </reaction>
</comment>
<keyword evidence="8" id="KW-1185">Reference proteome</keyword>
<keyword evidence="3 5" id="KW-0521">NADP</keyword>
<evidence type="ECO:0000256" key="1">
    <source>
        <dbReference type="ARBA" id="ARBA00022630"/>
    </source>
</evidence>
<keyword evidence="2 5" id="KW-0274">FAD</keyword>
<name>A0A0K2SPS8_LIMPI</name>
<dbReference type="InterPro" id="IPR023753">
    <property type="entry name" value="FAD/NAD-binding_dom"/>
</dbReference>
<evidence type="ECO:0000256" key="2">
    <source>
        <dbReference type="ARBA" id="ARBA00022827"/>
    </source>
</evidence>
<dbReference type="OrthoDB" id="9806179at2"/>
<comment type="similarity">
    <text evidence="5">Belongs to the ferredoxin--NADP reductase type 2 family.</text>
</comment>
<feature type="binding site" evidence="5">
    <location>
        <position position="130"/>
    </location>
    <ligand>
        <name>FAD</name>
        <dbReference type="ChEBI" id="CHEBI:57692"/>
    </ligand>
</feature>
<organism evidence="7 8">
    <name type="scientific">Limnochorda pilosa</name>
    <dbReference type="NCBI Taxonomy" id="1555112"/>
    <lineage>
        <taxon>Bacteria</taxon>
        <taxon>Bacillati</taxon>
        <taxon>Bacillota</taxon>
        <taxon>Limnochordia</taxon>
        <taxon>Limnochordales</taxon>
        <taxon>Limnochordaceae</taxon>
        <taxon>Limnochorda</taxon>
    </lineage>
</organism>
<dbReference type="PANTHER" id="PTHR48105">
    <property type="entry name" value="THIOREDOXIN REDUCTASE 1-RELATED-RELATED"/>
    <property type="match status" value="1"/>
</dbReference>
<dbReference type="GO" id="GO:0050660">
    <property type="term" value="F:flavin adenine dinucleotide binding"/>
    <property type="evidence" value="ECO:0007669"/>
    <property type="project" value="UniProtKB-UniRule"/>
</dbReference>
<feature type="binding site" evidence="5">
    <location>
        <position position="291"/>
    </location>
    <ligand>
        <name>FAD</name>
        <dbReference type="ChEBI" id="CHEBI:57692"/>
    </ligand>
</feature>
<evidence type="ECO:0000313" key="8">
    <source>
        <dbReference type="Proteomes" id="UP000065807"/>
    </source>
</evidence>
<gene>
    <name evidence="7" type="ORF">LIP_3312</name>
</gene>
<reference evidence="8" key="2">
    <citation type="journal article" date="2016" name="Int. J. Syst. Evol. Microbiol.">
        <title>Complete genome sequence and cell structure of Limnochorda pilosa, a Gram-negative spore-former within the phylum Firmicutes.</title>
        <authorList>
            <person name="Watanabe M."/>
            <person name="Kojima H."/>
            <person name="Fukui M."/>
        </authorList>
    </citation>
    <scope>NUCLEOTIDE SEQUENCE [LARGE SCALE GENOMIC DNA]</scope>
    <source>
        <strain evidence="8">HC45</strain>
    </source>
</reference>
<feature type="binding site" evidence="5">
    <location>
        <position position="24"/>
    </location>
    <ligand>
        <name>FAD</name>
        <dbReference type="ChEBI" id="CHEBI:57692"/>
    </ligand>
</feature>
<dbReference type="PRINTS" id="PR00368">
    <property type="entry name" value="FADPNR"/>
</dbReference>
<reference evidence="8" key="1">
    <citation type="submission" date="2015-07" db="EMBL/GenBank/DDBJ databases">
        <title>Complete genome sequence and phylogenetic analysis of Limnochorda pilosa.</title>
        <authorList>
            <person name="Watanabe M."/>
            <person name="Kojima H."/>
            <person name="Fukui M."/>
        </authorList>
    </citation>
    <scope>NUCLEOTIDE SEQUENCE [LARGE SCALE GENOMIC DNA]</scope>
    <source>
        <strain evidence="8">HC45</strain>
    </source>
</reference>
<feature type="binding site" evidence="5">
    <location>
        <position position="332"/>
    </location>
    <ligand>
        <name>FAD</name>
        <dbReference type="ChEBI" id="CHEBI:57692"/>
    </ligand>
</feature>
<dbReference type="PRINTS" id="PR00469">
    <property type="entry name" value="PNDRDTASEII"/>
</dbReference>
<dbReference type="Pfam" id="PF07992">
    <property type="entry name" value="Pyr_redox_2"/>
    <property type="match status" value="1"/>
</dbReference>
<dbReference type="Gene3D" id="3.50.50.60">
    <property type="entry name" value="FAD/NAD(P)-binding domain"/>
    <property type="match status" value="2"/>
</dbReference>
<dbReference type="STRING" id="1555112.LIP_3312"/>
<evidence type="ECO:0000313" key="7">
    <source>
        <dbReference type="EMBL" id="BAS29125.1"/>
    </source>
</evidence>
<feature type="domain" description="FAD/NAD(P)-binding" evidence="6">
    <location>
        <begin position="14"/>
        <end position="313"/>
    </location>
</feature>
<accession>A0A0K2SPS8</accession>
<evidence type="ECO:0000256" key="3">
    <source>
        <dbReference type="ARBA" id="ARBA00022857"/>
    </source>
</evidence>
<dbReference type="EC" id="1.18.1.2" evidence="5"/>
<keyword evidence="1 5" id="KW-0285">Flavoprotein</keyword>
<comment type="subunit">
    <text evidence="5">Homodimer.</text>
</comment>
<dbReference type="KEGG" id="lpil:LIP_3312"/>
<dbReference type="InterPro" id="IPR050097">
    <property type="entry name" value="Ferredoxin-NADP_redctase_2"/>
</dbReference>
<evidence type="ECO:0000256" key="4">
    <source>
        <dbReference type="ARBA" id="ARBA00023002"/>
    </source>
</evidence>
<feature type="binding site" evidence="5">
    <location>
        <position position="43"/>
    </location>
    <ligand>
        <name>FAD</name>
        <dbReference type="ChEBI" id="CHEBI:57692"/>
    </ligand>
</feature>
<dbReference type="AlphaFoldDB" id="A0A0K2SPS8"/>
<proteinExistence type="inferred from homology"/>
<dbReference type="GO" id="GO:0050661">
    <property type="term" value="F:NADP binding"/>
    <property type="evidence" value="ECO:0007669"/>
    <property type="project" value="UniProtKB-UniRule"/>
</dbReference>
<dbReference type="GO" id="GO:0004324">
    <property type="term" value="F:ferredoxin-NADP+ reductase activity"/>
    <property type="evidence" value="ECO:0007669"/>
    <property type="project" value="UniProtKB-UniRule"/>
</dbReference>
<dbReference type="InterPro" id="IPR022890">
    <property type="entry name" value="Fd--NADP_Rdtase_type_2"/>
</dbReference>
<dbReference type="EMBL" id="AP014924">
    <property type="protein sequence ID" value="BAS29125.1"/>
    <property type="molecule type" value="Genomic_DNA"/>
</dbReference>
<protein>
    <recommendedName>
        <fullName evidence="5">Ferredoxin--NADP reductase</fullName>
        <shortName evidence="5">FNR</shortName>
        <shortName evidence="5">Fd-NADP(+) reductase</shortName>
        <ecNumber evidence="5">1.18.1.2</ecNumber>
    </recommendedName>
</protein>
<dbReference type="HAMAP" id="MF_01685">
    <property type="entry name" value="FENR2"/>
    <property type="match status" value="1"/>
</dbReference>
<dbReference type="SUPFAM" id="SSF51905">
    <property type="entry name" value="FAD/NAD(P)-binding domain"/>
    <property type="match status" value="1"/>
</dbReference>
<evidence type="ECO:0000256" key="5">
    <source>
        <dbReference type="HAMAP-Rule" id="MF_01685"/>
    </source>
</evidence>
<keyword evidence="4 5" id="KW-0560">Oxidoreductase</keyword>
<dbReference type="InterPro" id="IPR036188">
    <property type="entry name" value="FAD/NAD-bd_sf"/>
</dbReference>
<sequence>MLAGNGRAADETVYDITIIGGGPTGLFAAYYAGERDASCKVIDSLDQLGGQLAALYPEKTIYDVGGFPEVLAKELAHRLVQQALQRNPTVCLGEQVLQVDRGSDGVFRLTTTRGTHFSRALVVAAGVGAMTPRRLHVPGAAELEGRGLAYHVPSLEPYRGSRVLVVGGGDSAVDWALMLEPVADGVVLIHRRPGFRAHETSVRKLKESRVRVLTPYELRALHGVDQVEGATVFQNQTGEEGRLDVNRVVVSIGFDMDLGPIRDWGLAMDENGIVVDTRMATSVPGIYAAGDLASYPGKLKLIATGFGEAATAVNHAKTFIDPKARLFAGHSTSRKH</sequence>
<comment type="cofactor">
    <cofactor evidence="5">
        <name>FAD</name>
        <dbReference type="ChEBI" id="CHEBI:57692"/>
    </cofactor>
    <text evidence="5">Binds 1 FAD per subunit.</text>
</comment>